<comment type="similarity">
    <text evidence="1">Belongs to the YciI family.</text>
</comment>
<name>A0AAU7QJM3_9GAMM</name>
<dbReference type="AlphaFoldDB" id="A0AAU7QJM3"/>
<protein>
    <submittedName>
        <fullName evidence="3">YciI family protein</fullName>
    </submittedName>
</protein>
<dbReference type="Gene3D" id="3.30.70.1060">
    <property type="entry name" value="Dimeric alpha+beta barrel"/>
    <property type="match status" value="1"/>
</dbReference>
<dbReference type="PANTHER" id="PTHR35174">
    <property type="entry name" value="BLL7171 PROTEIN-RELATED"/>
    <property type="match status" value="1"/>
</dbReference>
<dbReference type="RefSeq" id="WP_007805944.1">
    <property type="nucleotide sequence ID" value="NZ_CP157948.1"/>
</dbReference>
<evidence type="ECO:0000313" key="3">
    <source>
        <dbReference type="EMBL" id="XBS88803.1"/>
    </source>
</evidence>
<proteinExistence type="inferred from homology"/>
<evidence type="ECO:0000259" key="2">
    <source>
        <dbReference type="Pfam" id="PF03795"/>
    </source>
</evidence>
<dbReference type="InterPro" id="IPR005545">
    <property type="entry name" value="YCII"/>
</dbReference>
<dbReference type="InterPro" id="IPR011008">
    <property type="entry name" value="Dimeric_a/b-barrel"/>
</dbReference>
<dbReference type="SUPFAM" id="SSF54909">
    <property type="entry name" value="Dimeric alpha+beta barrel"/>
    <property type="match status" value="1"/>
</dbReference>
<dbReference type="Pfam" id="PF03795">
    <property type="entry name" value="YCII"/>
    <property type="match status" value="1"/>
</dbReference>
<dbReference type="PANTHER" id="PTHR35174:SF1">
    <property type="entry name" value="BLL0086 PROTEIN"/>
    <property type="match status" value="1"/>
</dbReference>
<accession>A0AAU7QJM3</accession>
<dbReference type="EMBL" id="CP157948">
    <property type="protein sequence ID" value="XBS88803.1"/>
    <property type="molecule type" value="Genomic_DNA"/>
</dbReference>
<organism evidence="3">
    <name type="scientific">Rhodanobacter sp. IGA1.0</name>
    <dbReference type="NCBI Taxonomy" id="3158582"/>
    <lineage>
        <taxon>Bacteria</taxon>
        <taxon>Pseudomonadati</taxon>
        <taxon>Pseudomonadota</taxon>
        <taxon>Gammaproteobacteria</taxon>
        <taxon>Lysobacterales</taxon>
        <taxon>Rhodanobacteraceae</taxon>
        <taxon>Rhodanobacter</taxon>
    </lineage>
</organism>
<evidence type="ECO:0000256" key="1">
    <source>
        <dbReference type="ARBA" id="ARBA00007689"/>
    </source>
</evidence>
<gene>
    <name evidence="3" type="ORF">ABNK63_10345</name>
</gene>
<sequence>MRFLSMIRINENSGQRPSEQLMADMGKLMAEMTAAGSLLDTAGLRPTAEGVRVRLSQGRQTTTDGPFAETKEVIGGYALLQADSMEQALALTRRFLDVHGSDWEIECEVRQVDEECAPQR</sequence>
<feature type="domain" description="YCII-related" evidence="2">
    <location>
        <begin position="1"/>
        <end position="94"/>
    </location>
</feature>
<reference evidence="3" key="1">
    <citation type="submission" date="2024-06" db="EMBL/GenBank/DDBJ databases">
        <authorList>
            <person name="Sun Y."/>
        </authorList>
    </citation>
    <scope>NUCLEOTIDE SEQUENCE</scope>
    <source>
        <strain evidence="3">IGA1.0</strain>
    </source>
</reference>